<evidence type="ECO:0000313" key="2">
    <source>
        <dbReference type="EMBL" id="EEQ97105.1"/>
    </source>
</evidence>
<dbReference type="InParanoid" id="C5M1N7"/>
<dbReference type="OMA" id="PTINMAL"/>
<evidence type="ECO:0000256" key="1">
    <source>
        <dbReference type="SAM" id="MobiDB-lite"/>
    </source>
</evidence>
<dbReference type="RefSeq" id="XP_002764388.1">
    <property type="nucleotide sequence ID" value="XM_002764342.1"/>
</dbReference>
<accession>C5M1N7</accession>
<sequence>MVGNTESTVRGAGEPQTTNMALHDGSDPAPAGQTATNEGSTIKDDLRKQRTGLRRQLGRLKGQLLKIRSDIDNLVAVDTPSDDEAYVELLRREKESEDRIEAFEVDLGTVQQRYDELFLTNRPSILAVNKDDDVKSDVMSYGSIKVDPRRLALGPATVSPLSSTDINTPKKRLSSETLGKMKFPSLTDPYRLRAHLSAFMRMTSEAGGGVYSTGPDGERLVPHSELECSLTVALLSTLKDKSMNEAATDKANDYLYKWQPLIDYLYRRYARRPVLKSEYQRRLKMLSFDGIVSCEDFISKVEGIHHIYDVVFPGDNSELRFMTRTVVSKLPPDIAKQVLERVRTTHATMSGSGIVASDVTDEGQGVIFASVNFHS</sequence>
<proteinExistence type="predicted"/>
<dbReference type="GeneID" id="9053340"/>
<feature type="region of interest" description="Disordered" evidence="1">
    <location>
        <begin position="1"/>
        <end position="49"/>
    </location>
</feature>
<keyword evidence="3" id="KW-1185">Reference proteome</keyword>
<name>C5M1N7_PERM5</name>
<evidence type="ECO:0000313" key="3">
    <source>
        <dbReference type="Proteomes" id="UP000007800"/>
    </source>
</evidence>
<reference evidence="2 3" key="1">
    <citation type="submission" date="2008-07" db="EMBL/GenBank/DDBJ databases">
        <authorList>
            <person name="El-Sayed N."/>
            <person name="Caler E."/>
            <person name="Inman J."/>
            <person name="Amedeo P."/>
            <person name="Hass B."/>
            <person name="Wortman J."/>
        </authorList>
    </citation>
    <scope>NUCLEOTIDE SEQUENCE [LARGE SCALE GENOMIC DNA]</scope>
    <source>
        <strain evidence="3">ATCC 50983 / TXsc</strain>
    </source>
</reference>
<gene>
    <name evidence="2" type="ORF">Pmar_PMAR021929</name>
</gene>
<dbReference type="EMBL" id="GG687590">
    <property type="protein sequence ID" value="EEQ97105.1"/>
    <property type="molecule type" value="Genomic_DNA"/>
</dbReference>
<organism evidence="3">
    <name type="scientific">Perkinsus marinus (strain ATCC 50983 / TXsc)</name>
    <dbReference type="NCBI Taxonomy" id="423536"/>
    <lineage>
        <taxon>Eukaryota</taxon>
        <taxon>Sar</taxon>
        <taxon>Alveolata</taxon>
        <taxon>Perkinsozoa</taxon>
        <taxon>Perkinsea</taxon>
        <taxon>Perkinsida</taxon>
        <taxon>Perkinsidae</taxon>
        <taxon>Perkinsus</taxon>
    </lineage>
</organism>
<dbReference type="AlphaFoldDB" id="C5M1N7"/>
<protein>
    <submittedName>
        <fullName evidence="2">Uncharacterized protein</fullName>
    </submittedName>
</protein>
<dbReference type="Proteomes" id="UP000007800">
    <property type="component" value="Unassembled WGS sequence"/>
</dbReference>